<gene>
    <name evidence="2" type="ORF">LFA_3221</name>
</gene>
<dbReference type="PANTHER" id="PTHR43762">
    <property type="entry name" value="L-GULONOLACTONE OXIDASE"/>
    <property type="match status" value="1"/>
</dbReference>
<dbReference type="SUPFAM" id="SSF56176">
    <property type="entry name" value="FAD-binding/transporter-associated domain-like"/>
    <property type="match status" value="1"/>
</dbReference>
<dbReference type="InterPro" id="IPR010031">
    <property type="entry name" value="FAD_lactone_oxidase-like"/>
</dbReference>
<accession>A0A098G7X7</accession>
<dbReference type="GO" id="GO:0016899">
    <property type="term" value="F:oxidoreductase activity, acting on the CH-OH group of donors, oxygen as acceptor"/>
    <property type="evidence" value="ECO:0007669"/>
    <property type="project" value="InterPro"/>
</dbReference>
<evidence type="ECO:0000313" key="2">
    <source>
        <dbReference type="EMBL" id="CEG58557.1"/>
    </source>
</evidence>
<dbReference type="Gene3D" id="3.30.465.10">
    <property type="match status" value="1"/>
</dbReference>
<protein>
    <submittedName>
        <fullName evidence="2">Putative FAD/FMN-containing dehydrogenase</fullName>
    </submittedName>
</protein>
<reference evidence="3" key="1">
    <citation type="submission" date="2014-09" db="EMBL/GenBank/DDBJ databases">
        <authorList>
            <person name="Gomez-Valero L."/>
        </authorList>
    </citation>
    <scope>NUCLEOTIDE SEQUENCE [LARGE SCALE GENOMIC DNA]</scope>
    <source>
        <strain evidence="3">ATCC700992</strain>
    </source>
</reference>
<dbReference type="Proteomes" id="UP000032430">
    <property type="component" value="Chromosome I"/>
</dbReference>
<dbReference type="OrthoDB" id="5644354at2"/>
<keyword evidence="3" id="KW-1185">Reference proteome</keyword>
<dbReference type="PROSITE" id="PS51387">
    <property type="entry name" value="FAD_PCMH"/>
    <property type="match status" value="1"/>
</dbReference>
<name>A0A098G7X7_9GAMM</name>
<dbReference type="EMBL" id="LN614827">
    <property type="protein sequence ID" value="CEG58557.1"/>
    <property type="molecule type" value="Genomic_DNA"/>
</dbReference>
<evidence type="ECO:0000259" key="1">
    <source>
        <dbReference type="PROSITE" id="PS51387"/>
    </source>
</evidence>
<evidence type="ECO:0000313" key="3">
    <source>
        <dbReference type="Proteomes" id="UP000032430"/>
    </source>
</evidence>
<dbReference type="InterPro" id="IPR036318">
    <property type="entry name" value="FAD-bd_PCMH-like_sf"/>
</dbReference>
<feature type="domain" description="FAD-binding PCMH-type" evidence="1">
    <location>
        <begin position="32"/>
        <end position="259"/>
    </location>
</feature>
<dbReference type="InterPro" id="IPR016166">
    <property type="entry name" value="FAD-bd_PCMH"/>
</dbReference>
<dbReference type="HOGENOM" id="CLU_436025_0_0_6"/>
<dbReference type="STRING" id="1212491.LFA_3221"/>
<dbReference type="InterPro" id="IPR016169">
    <property type="entry name" value="FAD-bd_PCMH_sub2"/>
</dbReference>
<dbReference type="RefSeq" id="WP_045096850.1">
    <property type="nucleotide sequence ID" value="NZ_LN614827.1"/>
</dbReference>
<dbReference type="GO" id="GO:0071949">
    <property type="term" value="F:FAD binding"/>
    <property type="evidence" value="ECO:0007669"/>
    <property type="project" value="InterPro"/>
</dbReference>
<organism evidence="2 3">
    <name type="scientific">Legionella fallonii LLAP-10</name>
    <dbReference type="NCBI Taxonomy" id="1212491"/>
    <lineage>
        <taxon>Bacteria</taxon>
        <taxon>Pseudomonadati</taxon>
        <taxon>Pseudomonadota</taxon>
        <taxon>Gammaproteobacteria</taxon>
        <taxon>Legionellales</taxon>
        <taxon>Legionellaceae</taxon>
        <taxon>Legionella</taxon>
    </lineage>
</organism>
<dbReference type="KEGG" id="lfa:LFA_3221"/>
<dbReference type="PANTHER" id="PTHR43762:SF1">
    <property type="entry name" value="D-ARABINONO-1,4-LACTONE OXIDASE"/>
    <property type="match status" value="1"/>
</dbReference>
<sequence length="648" mass="72486">MSFPADLKSKFIEQLRKNKISYSHGWDNYMGTVQNPAALVIEIDNEQQLQTVVTNIKTLNANRNPENKITMRATAGWSDTHEVSCCLFPWSQVQKEEYNEGFSFSQVVGGRAEPNTPGTDVIIRFSKKFHQTQIIGPIKKPLIFNPDTPIHQLPAIEVEVSAGVQITELSDFLRKNNLSLTTVSMIAWVSAVGLSGTAGHGTGRDEPGFSGLIESVRICDMDGTIREINRDHPDFATLMGGHSGLLGIILSMKIRTVRAFNLCETVDLFHNTKEMSGKLGNILKNNQYVSFIGMPSFTNKETDQLISKWQIRKWNYSDSKPTEKEKAPYAPDLTSFIQELEVRIGASIMEFLLDSGLKHLLPYFMLFSAATVTGSRGTKSVIDYENHITHPQVGFPKLMRDVSYLIPVNDDEAGQTLETILQKIEELLENGGKKGEYPVTYAIYVRYIKGTNGGLSTSATSSEEERVLAIDIVTHPDAPGITHFEQQFLASLKEMGITPRNHLGKNFPSGVLRYDQFLESQAIAEFKAALERWYNTSGLKDGKERLDMSPFYTPYLQSMLSPSPILEHQLTSELDSKEPVKTTVESIDSHKKHTEQECLDFLTALQTVIDNIPLPNNEAKTAKEAFLKACRMELDARQSKTQSSSLVF</sequence>
<dbReference type="AlphaFoldDB" id="A0A098G7X7"/>
<proteinExistence type="predicted"/>